<evidence type="ECO:0000256" key="4">
    <source>
        <dbReference type="SAM" id="MobiDB-lite"/>
    </source>
</evidence>
<dbReference type="Pfam" id="PF00542">
    <property type="entry name" value="Ribosomal_L12"/>
    <property type="match status" value="1"/>
</dbReference>
<evidence type="ECO:0000256" key="2">
    <source>
        <dbReference type="ARBA" id="ARBA00022980"/>
    </source>
</evidence>
<evidence type="ECO:0000313" key="6">
    <source>
        <dbReference type="EMBL" id="PKA51719.1"/>
    </source>
</evidence>
<dbReference type="GO" id="GO:0006412">
    <property type="term" value="P:translation"/>
    <property type="evidence" value="ECO:0007669"/>
    <property type="project" value="InterPro"/>
</dbReference>
<dbReference type="InterPro" id="IPR013823">
    <property type="entry name" value="Ribosomal_bL12_C"/>
</dbReference>
<dbReference type="GO" id="GO:0005840">
    <property type="term" value="C:ribosome"/>
    <property type="evidence" value="ECO:0007669"/>
    <property type="project" value="UniProtKB-KW"/>
</dbReference>
<keyword evidence="3" id="KW-0687">Ribonucleoprotein</keyword>
<dbReference type="Proteomes" id="UP000236161">
    <property type="component" value="Unassembled WGS sequence"/>
</dbReference>
<keyword evidence="7" id="KW-1185">Reference proteome</keyword>
<feature type="compositionally biased region" description="Polar residues" evidence="4">
    <location>
        <begin position="94"/>
        <end position="105"/>
    </location>
</feature>
<dbReference type="PANTHER" id="PTHR45987:SF6">
    <property type="entry name" value="RIBOSOMAL PROTEIN L12_ ATP-DEPENDENT CLP PROTEASE ADAPTOR PROTEIN CLPS FAMILY PROTEIN"/>
    <property type="match status" value="1"/>
</dbReference>
<dbReference type="SUPFAM" id="SSF54736">
    <property type="entry name" value="ClpS-like"/>
    <property type="match status" value="1"/>
</dbReference>
<organism evidence="6 7">
    <name type="scientific">Apostasia shenzhenica</name>
    <dbReference type="NCBI Taxonomy" id="1088818"/>
    <lineage>
        <taxon>Eukaryota</taxon>
        <taxon>Viridiplantae</taxon>
        <taxon>Streptophyta</taxon>
        <taxon>Embryophyta</taxon>
        <taxon>Tracheophyta</taxon>
        <taxon>Spermatophyta</taxon>
        <taxon>Magnoliopsida</taxon>
        <taxon>Liliopsida</taxon>
        <taxon>Asparagales</taxon>
        <taxon>Orchidaceae</taxon>
        <taxon>Apostasioideae</taxon>
        <taxon>Apostasia</taxon>
    </lineage>
</organism>
<dbReference type="PANTHER" id="PTHR45987">
    <property type="entry name" value="39S RIBOSOMAL PROTEIN L12"/>
    <property type="match status" value="1"/>
</dbReference>
<keyword evidence="2 6" id="KW-0689">Ribosomal protein</keyword>
<dbReference type="GO" id="GO:0003729">
    <property type="term" value="F:mRNA binding"/>
    <property type="evidence" value="ECO:0007669"/>
    <property type="project" value="TreeGrafter"/>
</dbReference>
<dbReference type="GO" id="GO:1990904">
    <property type="term" value="C:ribonucleoprotein complex"/>
    <property type="evidence" value="ECO:0007669"/>
    <property type="project" value="UniProtKB-KW"/>
</dbReference>
<dbReference type="FunFam" id="3.30.1390.10:FF:000001">
    <property type="entry name" value="50S ribosomal protein L7/L12"/>
    <property type="match status" value="1"/>
</dbReference>
<evidence type="ECO:0000313" key="7">
    <source>
        <dbReference type="Proteomes" id="UP000236161"/>
    </source>
</evidence>
<sequence length="190" mass="21216">MRSLTISTFFLASKSSRKSPIIPHHFYSDLSPKNPTPKPKRYRYPEFYNPYGPKPPPSDKIMELTNRIISLSPEELRQLGPALQNRLKHPNLQQISSQGLDVSRQSAAEATKSEEKKAEKTSFNIKLEKFEAAAKIKVIKEVRAFTNLGLKEAKDLVEKAPVVLKQGVTKEAACEIVEKIKAAGGLAVMD</sequence>
<accession>A0A2I0A843</accession>
<gene>
    <name evidence="6" type="primary">rpl12</name>
    <name evidence="6" type="ORF">AXF42_Ash003086</name>
</gene>
<protein>
    <submittedName>
        <fullName evidence="6">50S ribosomal protein L12, chloroplastic</fullName>
    </submittedName>
</protein>
<reference evidence="6 7" key="1">
    <citation type="journal article" date="2017" name="Nature">
        <title>The Apostasia genome and the evolution of orchids.</title>
        <authorList>
            <person name="Zhang G.Q."/>
            <person name="Liu K.W."/>
            <person name="Li Z."/>
            <person name="Lohaus R."/>
            <person name="Hsiao Y.Y."/>
            <person name="Niu S.C."/>
            <person name="Wang J.Y."/>
            <person name="Lin Y.C."/>
            <person name="Xu Q."/>
            <person name="Chen L.J."/>
            <person name="Yoshida K."/>
            <person name="Fujiwara S."/>
            <person name="Wang Z.W."/>
            <person name="Zhang Y.Q."/>
            <person name="Mitsuda N."/>
            <person name="Wang M."/>
            <person name="Liu G.H."/>
            <person name="Pecoraro L."/>
            <person name="Huang H.X."/>
            <person name="Xiao X.J."/>
            <person name="Lin M."/>
            <person name="Wu X.Y."/>
            <person name="Wu W.L."/>
            <person name="Chen Y.Y."/>
            <person name="Chang S.B."/>
            <person name="Sakamoto S."/>
            <person name="Ohme-Takagi M."/>
            <person name="Yagi M."/>
            <person name="Zeng S.J."/>
            <person name="Shen C.Y."/>
            <person name="Yeh C.M."/>
            <person name="Luo Y.B."/>
            <person name="Tsai W.C."/>
            <person name="Van de Peer Y."/>
            <person name="Liu Z.J."/>
        </authorList>
    </citation>
    <scope>NUCLEOTIDE SEQUENCE [LARGE SCALE GENOMIC DNA]</scope>
    <source>
        <strain evidence="7">cv. Shenzhen</strain>
        <tissue evidence="6">Stem</tissue>
    </source>
</reference>
<dbReference type="GO" id="GO:0003735">
    <property type="term" value="F:structural constituent of ribosome"/>
    <property type="evidence" value="ECO:0007669"/>
    <property type="project" value="InterPro"/>
</dbReference>
<feature type="region of interest" description="Disordered" evidence="4">
    <location>
        <begin position="94"/>
        <end position="118"/>
    </location>
</feature>
<feature type="domain" description="Large ribosomal subunit protein bL12 C-terminal" evidence="5">
    <location>
        <begin position="123"/>
        <end position="185"/>
    </location>
</feature>
<dbReference type="OrthoDB" id="250175at2759"/>
<evidence type="ECO:0000259" key="5">
    <source>
        <dbReference type="Pfam" id="PF00542"/>
    </source>
</evidence>
<dbReference type="InterPro" id="IPR014719">
    <property type="entry name" value="Ribosomal_bL12_C/ClpS-like"/>
</dbReference>
<dbReference type="CDD" id="cd00387">
    <property type="entry name" value="Ribosomal_L7_L12"/>
    <property type="match status" value="1"/>
</dbReference>
<evidence type="ECO:0000256" key="1">
    <source>
        <dbReference type="ARBA" id="ARBA00007197"/>
    </source>
</evidence>
<proteinExistence type="inferred from homology"/>
<evidence type="ECO:0000256" key="3">
    <source>
        <dbReference type="ARBA" id="ARBA00023274"/>
    </source>
</evidence>
<dbReference type="AlphaFoldDB" id="A0A2I0A843"/>
<dbReference type="EMBL" id="KZ452013">
    <property type="protein sequence ID" value="PKA51719.1"/>
    <property type="molecule type" value="Genomic_DNA"/>
</dbReference>
<comment type="similarity">
    <text evidence="1">Belongs to the bacterial ribosomal protein bL12 family.</text>
</comment>
<dbReference type="Gene3D" id="3.30.1390.10">
    <property type="match status" value="1"/>
</dbReference>
<dbReference type="InterPro" id="IPR000206">
    <property type="entry name" value="Ribosomal_bL12"/>
</dbReference>
<dbReference type="STRING" id="1088818.A0A2I0A843"/>
<name>A0A2I0A843_9ASPA</name>
<feature type="region of interest" description="Disordered" evidence="4">
    <location>
        <begin position="28"/>
        <end position="58"/>
    </location>
</feature>